<proteinExistence type="inferred from homology"/>
<feature type="compositionally biased region" description="Low complexity" evidence="7">
    <location>
        <begin position="187"/>
        <end position="204"/>
    </location>
</feature>
<keyword evidence="4 6" id="KW-0378">Hydrolase</keyword>
<dbReference type="PROSITE" id="PS00972">
    <property type="entry name" value="USP_1"/>
    <property type="match status" value="1"/>
</dbReference>
<dbReference type="GO" id="GO:0016579">
    <property type="term" value="P:protein deubiquitination"/>
    <property type="evidence" value="ECO:0007669"/>
    <property type="project" value="InterPro"/>
</dbReference>
<dbReference type="InterPro" id="IPR018200">
    <property type="entry name" value="USP_CS"/>
</dbReference>
<evidence type="ECO:0000313" key="10">
    <source>
        <dbReference type="Proteomes" id="UP000449547"/>
    </source>
</evidence>
<dbReference type="Gene3D" id="3.90.70.10">
    <property type="entry name" value="Cysteine proteinases"/>
    <property type="match status" value="1"/>
</dbReference>
<evidence type="ECO:0000256" key="1">
    <source>
        <dbReference type="ARBA" id="ARBA00000707"/>
    </source>
</evidence>
<dbReference type="CDD" id="cd02257">
    <property type="entry name" value="Peptidase_C19"/>
    <property type="match status" value="1"/>
</dbReference>
<dbReference type="InterPro" id="IPR028889">
    <property type="entry name" value="USP"/>
</dbReference>
<dbReference type="PROSITE" id="PS00973">
    <property type="entry name" value="USP_2"/>
    <property type="match status" value="1"/>
</dbReference>
<dbReference type="EC" id="3.4.19.12" evidence="6"/>
<dbReference type="GO" id="GO:0005829">
    <property type="term" value="C:cytosol"/>
    <property type="evidence" value="ECO:0007669"/>
    <property type="project" value="TreeGrafter"/>
</dbReference>
<dbReference type="AlphaFoldDB" id="A0A642UXP9"/>
<keyword evidence="2 6" id="KW-0645">Protease</keyword>
<keyword evidence="3 6" id="KW-0833">Ubl conjugation pathway</keyword>
<dbReference type="OrthoDB" id="429671at2759"/>
<organism evidence="9 10">
    <name type="scientific">Diutina rugosa</name>
    <name type="common">Yeast</name>
    <name type="synonym">Candida rugosa</name>
    <dbReference type="NCBI Taxonomy" id="5481"/>
    <lineage>
        <taxon>Eukaryota</taxon>
        <taxon>Fungi</taxon>
        <taxon>Dikarya</taxon>
        <taxon>Ascomycota</taxon>
        <taxon>Saccharomycotina</taxon>
        <taxon>Pichiomycetes</taxon>
        <taxon>Debaryomycetaceae</taxon>
        <taxon>Diutina</taxon>
    </lineage>
</organism>
<evidence type="ECO:0000259" key="8">
    <source>
        <dbReference type="PROSITE" id="PS50235"/>
    </source>
</evidence>
<keyword evidence="5 6" id="KW-0788">Thiol protease</keyword>
<feature type="region of interest" description="Disordered" evidence="7">
    <location>
        <begin position="1"/>
        <end position="22"/>
    </location>
</feature>
<keyword evidence="10" id="KW-1185">Reference proteome</keyword>
<reference evidence="9 10" key="1">
    <citation type="submission" date="2019-07" db="EMBL/GenBank/DDBJ databases">
        <title>Genome assembly of two rare yeast pathogens: Diutina rugosa and Trichomonascus ciferrii.</title>
        <authorList>
            <person name="Mixao V."/>
            <person name="Saus E."/>
            <person name="Hansen A."/>
            <person name="Lass-Flor C."/>
            <person name="Gabaldon T."/>
        </authorList>
    </citation>
    <scope>NUCLEOTIDE SEQUENCE [LARGE SCALE GENOMIC DNA]</scope>
    <source>
        <strain evidence="9 10">CBS 613</strain>
    </source>
</reference>
<dbReference type="OMA" id="HVEYERS"/>
<dbReference type="EMBL" id="SWFT01000026">
    <property type="protein sequence ID" value="KAA8907290.1"/>
    <property type="molecule type" value="Genomic_DNA"/>
</dbReference>
<dbReference type="PANTHER" id="PTHR24006:SF687">
    <property type="entry name" value="UBIQUITIN CARBOXYL-TERMINAL HYDROLASE 10"/>
    <property type="match status" value="1"/>
</dbReference>
<dbReference type="SUPFAM" id="SSF54001">
    <property type="entry name" value="Cysteine proteinases"/>
    <property type="match status" value="1"/>
</dbReference>
<gene>
    <name evidence="9" type="ORF">DIURU_000610</name>
</gene>
<evidence type="ECO:0000256" key="4">
    <source>
        <dbReference type="ARBA" id="ARBA00022801"/>
    </source>
</evidence>
<feature type="region of interest" description="Disordered" evidence="7">
    <location>
        <begin position="174"/>
        <end position="204"/>
    </location>
</feature>
<dbReference type="GeneID" id="54779263"/>
<evidence type="ECO:0000256" key="2">
    <source>
        <dbReference type="ARBA" id="ARBA00022670"/>
    </source>
</evidence>
<evidence type="ECO:0000256" key="7">
    <source>
        <dbReference type="SAM" id="MobiDB-lite"/>
    </source>
</evidence>
<dbReference type="GO" id="GO:0005634">
    <property type="term" value="C:nucleus"/>
    <property type="evidence" value="ECO:0007669"/>
    <property type="project" value="TreeGrafter"/>
</dbReference>
<dbReference type="InterPro" id="IPR038765">
    <property type="entry name" value="Papain-like_cys_pep_sf"/>
</dbReference>
<dbReference type="GO" id="GO:0004843">
    <property type="term" value="F:cysteine-type deubiquitinase activity"/>
    <property type="evidence" value="ECO:0007669"/>
    <property type="project" value="UniProtKB-UniRule"/>
</dbReference>
<dbReference type="InterPro" id="IPR001394">
    <property type="entry name" value="Peptidase_C19_UCH"/>
</dbReference>
<protein>
    <recommendedName>
        <fullName evidence="6">Ubiquitin carboxyl-terminal hydrolase</fullName>
        <ecNumber evidence="6">3.4.19.12</ecNumber>
    </recommendedName>
</protein>
<dbReference type="RefSeq" id="XP_034014599.1">
    <property type="nucleotide sequence ID" value="XM_034158878.1"/>
</dbReference>
<dbReference type="InterPro" id="IPR050164">
    <property type="entry name" value="Peptidase_C19"/>
</dbReference>
<dbReference type="PANTHER" id="PTHR24006">
    <property type="entry name" value="UBIQUITIN CARBOXYL-TERMINAL HYDROLASE"/>
    <property type="match status" value="1"/>
</dbReference>
<dbReference type="VEuPathDB" id="FungiDB:DIURU_000610"/>
<name>A0A642UXP9_DIURU</name>
<dbReference type="PROSITE" id="PS50235">
    <property type="entry name" value="USP_3"/>
    <property type="match status" value="1"/>
</dbReference>
<feature type="domain" description="USP" evidence="8">
    <location>
        <begin position="284"/>
        <end position="658"/>
    </location>
</feature>
<dbReference type="Pfam" id="PF00443">
    <property type="entry name" value="UCH"/>
    <property type="match status" value="1"/>
</dbReference>
<feature type="compositionally biased region" description="Polar residues" evidence="7">
    <location>
        <begin position="1"/>
        <end position="14"/>
    </location>
</feature>
<sequence>MTSNRYQASNSAANSKPFVPSNPYHMQQWMAAPPYYPQPPFHQPYPQMYPMMMPPFGFPPPMPQPAPGPLSPPPMGANPQVPVSASPVAPHPDAPALDQASSRFGFDNSKMPPVSPSEESFCDDDDPSFVYLNCTRAEFNARDLESRRRRHDQVQTVLKGTPVGMMLLSLGEDVTSLNKPDTPPQPTTTDVPSTSSPSPSTTQPQITNWASVLHQNKPTPKKTANGAAVAKSAPYTPLSPAPEFDLSLEAQQSLGVILLRVMHDPNYSVLNQPNSLPKFEVKPHGLTNPGNICYMNSIIQVLAYCRPFNQLLRLIHDKSMGSLGQSTTPVLDATICIFTEFSSQEHDIISPERFFQVLSDHPRFSHLQWGQQEDAEEFLGYFLDTLNDEFIAAIGALRTPTVDSLIQQYAANNSAEATKRFSHDVKFTMRQIRGQDKPSVVENEWNEVGKKNVEINRNHDIKQTPITMIFGGVMRSEVVSHKSASAKSFKKSVTLDPLQHMQLDLDQASSVEETLLKWNEPEQIVLDPSDHSSVVKKQNFIDKLPHTLIIHLKRFSFAHDGSGNVIEKLRQMIRFGYHLEIPSALLSAEAKHQQRQYRLVGVVYHHGLSAANGHYTCDVATPQWVRVDDTLVTSLAADEVLDGGDDTRNAYILVYEQEA</sequence>
<dbReference type="GO" id="GO:0006508">
    <property type="term" value="P:proteolysis"/>
    <property type="evidence" value="ECO:0007669"/>
    <property type="project" value="UniProtKB-KW"/>
</dbReference>
<evidence type="ECO:0000256" key="5">
    <source>
        <dbReference type="ARBA" id="ARBA00022807"/>
    </source>
</evidence>
<evidence type="ECO:0000313" key="9">
    <source>
        <dbReference type="EMBL" id="KAA8907290.1"/>
    </source>
</evidence>
<evidence type="ECO:0000256" key="6">
    <source>
        <dbReference type="RuleBase" id="RU366025"/>
    </source>
</evidence>
<accession>A0A642UXP9</accession>
<comment type="catalytic activity">
    <reaction evidence="1 6">
        <text>Thiol-dependent hydrolysis of ester, thioester, amide, peptide and isopeptide bonds formed by the C-terminal Gly of ubiquitin (a 76-residue protein attached to proteins as an intracellular targeting signal).</text>
        <dbReference type="EC" id="3.4.19.12"/>
    </reaction>
</comment>
<comment type="similarity">
    <text evidence="6">Belongs to the peptidase C19 family.</text>
</comment>
<dbReference type="Proteomes" id="UP000449547">
    <property type="component" value="Unassembled WGS sequence"/>
</dbReference>
<evidence type="ECO:0000256" key="3">
    <source>
        <dbReference type="ARBA" id="ARBA00022786"/>
    </source>
</evidence>
<comment type="caution">
    <text evidence="9">The sequence shown here is derived from an EMBL/GenBank/DDBJ whole genome shotgun (WGS) entry which is preliminary data.</text>
</comment>